<keyword evidence="1" id="KW-0677">Repeat</keyword>
<evidence type="ECO:0000256" key="1">
    <source>
        <dbReference type="ARBA" id="ARBA00022737"/>
    </source>
</evidence>
<organism evidence="4 5">
    <name type="scientific">Reticulomyxa filosa</name>
    <dbReference type="NCBI Taxonomy" id="46433"/>
    <lineage>
        <taxon>Eukaryota</taxon>
        <taxon>Sar</taxon>
        <taxon>Rhizaria</taxon>
        <taxon>Retaria</taxon>
        <taxon>Foraminifera</taxon>
        <taxon>Monothalamids</taxon>
        <taxon>Reticulomyxidae</taxon>
        <taxon>Reticulomyxa</taxon>
    </lineage>
</organism>
<name>X6N2M9_RETFI</name>
<dbReference type="EMBL" id="ASPP01012720">
    <property type="protein sequence ID" value="ETO20331.1"/>
    <property type="molecule type" value="Genomic_DNA"/>
</dbReference>
<feature type="region of interest" description="Disordered" evidence="3">
    <location>
        <begin position="204"/>
        <end position="253"/>
    </location>
</feature>
<comment type="caution">
    <text evidence="4">The sequence shown here is derived from an EMBL/GenBank/DDBJ whole genome shotgun (WGS) entry which is preliminary data.</text>
</comment>
<dbReference type="AlphaFoldDB" id="X6N2M9"/>
<accession>X6N2M9</accession>
<feature type="coiled-coil region" evidence="2">
    <location>
        <begin position="321"/>
        <end position="355"/>
    </location>
</feature>
<feature type="compositionally biased region" description="Acidic residues" evidence="3">
    <location>
        <begin position="211"/>
        <end position="238"/>
    </location>
</feature>
<dbReference type="SMART" id="SM00707">
    <property type="entry name" value="RPEL"/>
    <property type="match status" value="2"/>
</dbReference>
<keyword evidence="2" id="KW-0175">Coiled coil</keyword>
<dbReference type="OrthoDB" id="197676at2759"/>
<proteinExistence type="predicted"/>
<sequence>MSRNNQGLLSDKLARFLHERPVPQELVNRNIMYNSPTDYDSHVEQLRQVVVQRKEAKEKKSHILDQKLSWKFRARPEELLGRGIVTMPIIRQDTLQVTAPKDATDAQWIKLQDKKRKSASLKARLLHRPSPNEIIKQGIISATDVNQYVQPLEQHGTKEELDRLTSELEFEKKHSKLLGKRVTMLQEIRNASIASLRGNTSLHDKHLLTTSDEEEDMEEEEDDDDDDDEDEDDEDDAESTTNHKGNKEHEKRMQEDLMMIDAIQTKLSEWDTIQYDLDNWNLELAEIETENTMLDEQLEGLMFELEMTTDPIKAQKKNYHRRSQKKSLSKKERKMEKYKRKIMELTEEVQRLQSEQIGFVQRTMDQFNFMRDTIKRLSK</sequence>
<dbReference type="Proteomes" id="UP000023152">
    <property type="component" value="Unassembled WGS sequence"/>
</dbReference>
<keyword evidence="5" id="KW-1185">Reference proteome</keyword>
<evidence type="ECO:0000256" key="2">
    <source>
        <dbReference type="SAM" id="Coils"/>
    </source>
</evidence>
<protein>
    <submittedName>
        <fullName evidence="4">Uncharacterized protein</fullName>
    </submittedName>
</protein>
<reference evidence="4 5" key="1">
    <citation type="journal article" date="2013" name="Curr. Biol.">
        <title>The Genome of the Foraminiferan Reticulomyxa filosa.</title>
        <authorList>
            <person name="Glockner G."/>
            <person name="Hulsmann N."/>
            <person name="Schleicher M."/>
            <person name="Noegel A.A."/>
            <person name="Eichinger L."/>
            <person name="Gallinger C."/>
            <person name="Pawlowski J."/>
            <person name="Sierra R."/>
            <person name="Euteneuer U."/>
            <person name="Pillet L."/>
            <person name="Moustafa A."/>
            <person name="Platzer M."/>
            <person name="Groth M."/>
            <person name="Szafranski K."/>
            <person name="Schliwa M."/>
        </authorList>
    </citation>
    <scope>NUCLEOTIDE SEQUENCE [LARGE SCALE GENOMIC DNA]</scope>
</reference>
<gene>
    <name evidence="4" type="ORF">RFI_16885</name>
</gene>
<evidence type="ECO:0000256" key="3">
    <source>
        <dbReference type="SAM" id="MobiDB-lite"/>
    </source>
</evidence>
<dbReference type="InterPro" id="IPR004018">
    <property type="entry name" value="RPEL_repeat"/>
</dbReference>
<evidence type="ECO:0000313" key="5">
    <source>
        <dbReference type="Proteomes" id="UP000023152"/>
    </source>
</evidence>
<evidence type="ECO:0000313" key="4">
    <source>
        <dbReference type="EMBL" id="ETO20331.1"/>
    </source>
</evidence>